<keyword evidence="1" id="KW-0472">Membrane</keyword>
<evidence type="ECO:0000313" key="2">
    <source>
        <dbReference type="EMBL" id="CEK28896.1"/>
    </source>
</evidence>
<accession>A0A0A8VMQ8</accession>
<reference evidence="2" key="1">
    <citation type="journal article" date="2015" name="Genome Announc.">
        <title>Complete Genome Sequence of Yersinia ruckeri Strain CSF007-82, Etiologic Agent of Red Mouth Disease in Salmonid Fish.</title>
        <authorList>
            <person name="Nelson M.C."/>
            <person name="LaPatra S.E."/>
            <person name="Welch T.J."/>
            <person name="Graf J."/>
        </authorList>
    </citation>
    <scope>NUCLEOTIDE SEQUENCE</scope>
    <source>
        <strain evidence="2">CSF007-82</strain>
    </source>
</reference>
<name>A0A0A8VMQ8_YERRU</name>
<dbReference type="EMBL" id="LN681231">
    <property type="protein sequence ID" value="CEK28896.1"/>
    <property type="molecule type" value="Genomic_DNA"/>
</dbReference>
<gene>
    <name evidence="2" type="ORF">CSF007_15870</name>
</gene>
<dbReference type="AlphaFoldDB" id="A0A0A8VMQ8"/>
<proteinExistence type="predicted"/>
<keyword evidence="1" id="KW-0812">Transmembrane</keyword>
<feature type="transmembrane region" description="Helical" evidence="1">
    <location>
        <begin position="7"/>
        <end position="26"/>
    </location>
</feature>
<keyword evidence="1" id="KW-1133">Transmembrane helix</keyword>
<protein>
    <submittedName>
        <fullName evidence="2">Uncharacterized protein</fullName>
    </submittedName>
</protein>
<sequence>MHVFQQFLIKYLSVFRCAFMLIYLVIDAFTDGDCIRKDLITISKVASGFHSDKVNGYSGYY</sequence>
<evidence type="ECO:0000256" key="1">
    <source>
        <dbReference type="SAM" id="Phobius"/>
    </source>
</evidence>
<organism evidence="2">
    <name type="scientific">Yersinia ruckeri</name>
    <dbReference type="NCBI Taxonomy" id="29486"/>
    <lineage>
        <taxon>Bacteria</taxon>
        <taxon>Pseudomonadati</taxon>
        <taxon>Pseudomonadota</taxon>
        <taxon>Gammaproteobacteria</taxon>
        <taxon>Enterobacterales</taxon>
        <taxon>Yersiniaceae</taxon>
        <taxon>Yersinia</taxon>
    </lineage>
</organism>